<dbReference type="RefSeq" id="WP_023637580.1">
    <property type="nucleotide sequence ID" value="NZ_CP017454.1"/>
</dbReference>
<evidence type="ECO:0000256" key="1">
    <source>
        <dbReference type="SAM" id="MobiDB-lite"/>
    </source>
</evidence>
<accession>A0AAX4F444</accession>
<reference evidence="2" key="1">
    <citation type="submission" date="2023-10" db="EMBL/GenBank/DDBJ databases">
        <title>Clonality and diversity in the soft rot Dickeya solani phytopathogen.</title>
        <authorList>
            <person name="Pedron J."/>
            <person name="Van Gijsegem F."/>
            <person name="Portier P."/>
            <person name="Taghouti G."/>
        </authorList>
    </citation>
    <scope>NUCLEOTIDE SEQUENCE</scope>
    <source>
        <strain evidence="2">CFBP5647</strain>
    </source>
</reference>
<gene>
    <name evidence="2" type="ORF">RXA29_08555</name>
</gene>
<name>A0AAX4F444_9GAMM</name>
<evidence type="ECO:0000313" key="2">
    <source>
        <dbReference type="EMBL" id="WOA54253.1"/>
    </source>
</evidence>
<proteinExistence type="predicted"/>
<feature type="region of interest" description="Disordered" evidence="1">
    <location>
        <begin position="1"/>
        <end position="23"/>
    </location>
</feature>
<dbReference type="EMBL" id="CP136339">
    <property type="protein sequence ID" value="WOA54253.1"/>
    <property type="molecule type" value="Genomic_DNA"/>
</dbReference>
<evidence type="ECO:0000313" key="3">
    <source>
        <dbReference type="Proteomes" id="UP001304423"/>
    </source>
</evidence>
<dbReference type="Proteomes" id="UP001304423">
    <property type="component" value="Chromosome"/>
</dbReference>
<dbReference type="AlphaFoldDB" id="A0AAX4F444"/>
<sequence>MYRQLNVNASGETPTTVMPAPSARKKSAMLALIRLDKVPADAANDNVK</sequence>
<organism evidence="2 3">
    <name type="scientific">Dickeya solani</name>
    <dbReference type="NCBI Taxonomy" id="1089444"/>
    <lineage>
        <taxon>Bacteria</taxon>
        <taxon>Pseudomonadati</taxon>
        <taxon>Pseudomonadota</taxon>
        <taxon>Gammaproteobacteria</taxon>
        <taxon>Enterobacterales</taxon>
        <taxon>Pectobacteriaceae</taxon>
        <taxon>Dickeya</taxon>
    </lineage>
</organism>
<feature type="compositionally biased region" description="Polar residues" evidence="1">
    <location>
        <begin position="1"/>
        <end position="16"/>
    </location>
</feature>
<protein>
    <submittedName>
        <fullName evidence="2">Uncharacterized protein</fullName>
    </submittedName>
</protein>